<feature type="domain" description="NmrA-like" evidence="4">
    <location>
        <begin position="7"/>
        <end position="263"/>
    </location>
</feature>
<proteinExistence type="inferred from homology"/>
<name>A0ABR2XF88_9PEZI</name>
<evidence type="ECO:0000313" key="5">
    <source>
        <dbReference type="EMBL" id="KAK9772412.1"/>
    </source>
</evidence>
<accession>A0ABR2XF88</accession>
<evidence type="ECO:0000256" key="1">
    <source>
        <dbReference type="ARBA" id="ARBA00006328"/>
    </source>
</evidence>
<keyword evidence="6" id="KW-1185">Reference proteome</keyword>
<dbReference type="Pfam" id="PF05368">
    <property type="entry name" value="NmrA"/>
    <property type="match status" value="1"/>
</dbReference>
<evidence type="ECO:0000313" key="6">
    <source>
        <dbReference type="Proteomes" id="UP001465668"/>
    </source>
</evidence>
<dbReference type="Gene3D" id="3.40.50.720">
    <property type="entry name" value="NAD(P)-binding Rossmann-like Domain"/>
    <property type="match status" value="1"/>
</dbReference>
<dbReference type="EMBL" id="JARVKM010000062">
    <property type="protein sequence ID" value="KAK9772412.1"/>
    <property type="molecule type" value="Genomic_DNA"/>
</dbReference>
<sequence length="311" mass="34013">MSSSPPTVCVFGATGSQGGALAHQLRGLNWNVRAIVRTLSDPNSEALRAAGVQLTHGDWDNNEALQAAISGCDKLFLCLLPDSEDQDRERRQATNIVKIAHASGVKQVVASTSLTSFVLEDGLLEPGSLMHRHSASKKAIEQAVADGGFDSWTFLRPAFFMANFLEPKVARYPEPRDQGTWTTSMTPGSELALVDHVDIAKFAMAAFQDPERFNGKAIGLASELLTVQQTLDQLSISIGRPLRAIFLTDEELAEARKKKSNVFTNSQPSLRLMANYVNLEQLADTVTLTTFKQFLDREQSSVKATYQSVDL</sequence>
<dbReference type="Gene3D" id="3.90.25.10">
    <property type="entry name" value="UDP-galactose 4-epimerase, domain 1"/>
    <property type="match status" value="1"/>
</dbReference>
<dbReference type="InterPro" id="IPR008030">
    <property type="entry name" value="NmrA-like"/>
</dbReference>
<protein>
    <submittedName>
        <fullName evidence="5">NmrA-like family domain-containing protein 1</fullName>
    </submittedName>
</protein>
<reference evidence="5 6" key="1">
    <citation type="submission" date="2024-02" db="EMBL/GenBank/DDBJ databases">
        <title>First draft genome assembly of two strains of Seiridium cardinale.</title>
        <authorList>
            <person name="Emiliani G."/>
            <person name="Scali E."/>
        </authorList>
    </citation>
    <scope>NUCLEOTIDE SEQUENCE [LARGE SCALE GENOMIC DNA]</scope>
    <source>
        <strain evidence="5 6">BM-138-000479</strain>
    </source>
</reference>
<keyword evidence="3" id="KW-0560">Oxidoreductase</keyword>
<evidence type="ECO:0000256" key="2">
    <source>
        <dbReference type="ARBA" id="ARBA00022857"/>
    </source>
</evidence>
<gene>
    <name evidence="5" type="ORF">SCAR479_10950</name>
</gene>
<dbReference type="PANTHER" id="PTHR42748">
    <property type="entry name" value="NITROGEN METABOLITE REPRESSION PROTEIN NMRA FAMILY MEMBER"/>
    <property type="match status" value="1"/>
</dbReference>
<dbReference type="InterPro" id="IPR051164">
    <property type="entry name" value="NmrA-like_oxidored"/>
</dbReference>
<keyword evidence="2" id="KW-0521">NADP</keyword>
<evidence type="ECO:0000259" key="4">
    <source>
        <dbReference type="Pfam" id="PF05368"/>
    </source>
</evidence>
<evidence type="ECO:0000256" key="3">
    <source>
        <dbReference type="ARBA" id="ARBA00023002"/>
    </source>
</evidence>
<dbReference type="PANTHER" id="PTHR42748:SF30">
    <property type="entry name" value="NMRA-LIKE DOMAIN-CONTAINING PROTEIN"/>
    <property type="match status" value="1"/>
</dbReference>
<dbReference type="Proteomes" id="UP001465668">
    <property type="component" value="Unassembled WGS sequence"/>
</dbReference>
<comment type="similarity">
    <text evidence="1">Belongs to the NmrA-type oxidoreductase family.</text>
</comment>
<dbReference type="SUPFAM" id="SSF51735">
    <property type="entry name" value="NAD(P)-binding Rossmann-fold domains"/>
    <property type="match status" value="1"/>
</dbReference>
<organism evidence="5 6">
    <name type="scientific">Seiridium cardinale</name>
    <dbReference type="NCBI Taxonomy" id="138064"/>
    <lineage>
        <taxon>Eukaryota</taxon>
        <taxon>Fungi</taxon>
        <taxon>Dikarya</taxon>
        <taxon>Ascomycota</taxon>
        <taxon>Pezizomycotina</taxon>
        <taxon>Sordariomycetes</taxon>
        <taxon>Xylariomycetidae</taxon>
        <taxon>Amphisphaeriales</taxon>
        <taxon>Sporocadaceae</taxon>
        <taxon>Seiridium</taxon>
    </lineage>
</organism>
<dbReference type="InterPro" id="IPR036291">
    <property type="entry name" value="NAD(P)-bd_dom_sf"/>
</dbReference>
<comment type="caution">
    <text evidence="5">The sequence shown here is derived from an EMBL/GenBank/DDBJ whole genome shotgun (WGS) entry which is preliminary data.</text>
</comment>